<reference evidence="2" key="1">
    <citation type="submission" date="2023-06" db="EMBL/GenBank/DDBJ databases">
        <title>Multi-omics analyses reveal the molecular pathogenesis toolkit of Lasiodiplodia hormozganensis, a cross-kingdom pathogen.</title>
        <authorList>
            <person name="Felix C."/>
            <person name="Meneses R."/>
            <person name="Goncalves M.F.M."/>
            <person name="Tilleman L."/>
            <person name="Duarte A.S."/>
            <person name="Jorrin-Novo J.V."/>
            <person name="Van De Peer Y."/>
            <person name="Deforce D."/>
            <person name="Van Nieuwerburgh F."/>
            <person name="Esteves A.C."/>
            <person name="Alves A."/>
        </authorList>
    </citation>
    <scope>NUCLEOTIDE SEQUENCE</scope>
    <source>
        <strain evidence="2">CBS 339.90</strain>
    </source>
</reference>
<keyword evidence="1" id="KW-0732">Signal</keyword>
<organism evidence="2 3">
    <name type="scientific">Lasiodiplodia hormozganensis</name>
    <dbReference type="NCBI Taxonomy" id="869390"/>
    <lineage>
        <taxon>Eukaryota</taxon>
        <taxon>Fungi</taxon>
        <taxon>Dikarya</taxon>
        <taxon>Ascomycota</taxon>
        <taxon>Pezizomycotina</taxon>
        <taxon>Dothideomycetes</taxon>
        <taxon>Dothideomycetes incertae sedis</taxon>
        <taxon>Botryosphaeriales</taxon>
        <taxon>Botryosphaeriaceae</taxon>
        <taxon>Lasiodiplodia</taxon>
    </lineage>
</organism>
<comment type="caution">
    <text evidence="2">The sequence shown here is derived from an EMBL/GenBank/DDBJ whole genome shotgun (WGS) entry which is preliminary data.</text>
</comment>
<name>A0AA39XYY4_9PEZI</name>
<accession>A0AA39XYY4</accession>
<gene>
    <name evidence="2" type="ORF">DIS24_g8819</name>
</gene>
<feature type="signal peptide" evidence="1">
    <location>
        <begin position="1"/>
        <end position="20"/>
    </location>
</feature>
<sequence>MRFNVVSILFMLGAAIGVNAACRDGDDFCGDCNGTSCKVAGINYDCAAGTSCVGNGGGDGTYCGGSTTGYLQGPYNCPVKT</sequence>
<evidence type="ECO:0000313" key="2">
    <source>
        <dbReference type="EMBL" id="KAK0642684.1"/>
    </source>
</evidence>
<proteinExistence type="predicted"/>
<keyword evidence="3" id="KW-1185">Reference proteome</keyword>
<evidence type="ECO:0000256" key="1">
    <source>
        <dbReference type="SAM" id="SignalP"/>
    </source>
</evidence>
<dbReference type="AlphaFoldDB" id="A0AA39XYY4"/>
<feature type="chain" id="PRO_5041213379" evidence="1">
    <location>
        <begin position="21"/>
        <end position="81"/>
    </location>
</feature>
<evidence type="ECO:0000313" key="3">
    <source>
        <dbReference type="Proteomes" id="UP001175001"/>
    </source>
</evidence>
<protein>
    <submittedName>
        <fullName evidence="2">Uncharacterized protein</fullName>
    </submittedName>
</protein>
<dbReference type="EMBL" id="JAUJDW010000069">
    <property type="protein sequence ID" value="KAK0642684.1"/>
    <property type="molecule type" value="Genomic_DNA"/>
</dbReference>
<dbReference type="Proteomes" id="UP001175001">
    <property type="component" value="Unassembled WGS sequence"/>
</dbReference>